<evidence type="ECO:0000256" key="4">
    <source>
        <dbReference type="ARBA" id="ARBA00022737"/>
    </source>
</evidence>
<evidence type="ECO:0000256" key="3">
    <source>
        <dbReference type="ARBA" id="ARBA00022729"/>
    </source>
</evidence>
<evidence type="ECO:0000313" key="11">
    <source>
        <dbReference type="EMBL" id="KAF4086815.1"/>
    </source>
</evidence>
<name>A0A7J6AW11_AMEME</name>
<dbReference type="SUPFAM" id="SSF48726">
    <property type="entry name" value="Immunoglobulin"/>
    <property type="match status" value="2"/>
</dbReference>
<dbReference type="InterPro" id="IPR013783">
    <property type="entry name" value="Ig-like_fold"/>
</dbReference>
<sequence>MSRMSPSRSTVPPVVSVSTDVPPVAGDTKEILAICTAFNAKPAAEVSWNLGDLSYTLKVQTNVTVDSEGRYTVKSSLIGVASKDHNQKNVQCLVTHPGLKEKLELDYTLIIHYPPQVVYIISVGDQGETHEFQCEADANPKPTNFTWSRHFPVKEPLSRGVNNTQIILLKPDRKGLYYCVASNQYGEAVGSFYMDVTTSTECTTCWTLVIVALFAGVSGFLIWKFNLHQSVCKRLG</sequence>
<accession>A0A7J6AW11</accession>
<keyword evidence="6 9" id="KW-0472">Membrane</keyword>
<organism evidence="11 12">
    <name type="scientific">Ameiurus melas</name>
    <name type="common">Black bullhead</name>
    <name type="synonym">Silurus melas</name>
    <dbReference type="NCBI Taxonomy" id="219545"/>
    <lineage>
        <taxon>Eukaryota</taxon>
        <taxon>Metazoa</taxon>
        <taxon>Chordata</taxon>
        <taxon>Craniata</taxon>
        <taxon>Vertebrata</taxon>
        <taxon>Euteleostomi</taxon>
        <taxon>Actinopterygii</taxon>
        <taxon>Neopterygii</taxon>
        <taxon>Teleostei</taxon>
        <taxon>Ostariophysi</taxon>
        <taxon>Siluriformes</taxon>
        <taxon>Ictaluridae</taxon>
        <taxon>Ameiurus</taxon>
    </lineage>
</organism>
<dbReference type="PANTHER" id="PTHR23277:SF106">
    <property type="entry name" value="NECTIN-1 ISOFORM X1-RELATED"/>
    <property type="match status" value="1"/>
</dbReference>
<dbReference type="GO" id="GO:0007157">
    <property type="term" value="P:heterophilic cell-cell adhesion via plasma membrane cell adhesion molecules"/>
    <property type="evidence" value="ECO:0007669"/>
    <property type="project" value="TreeGrafter"/>
</dbReference>
<dbReference type="InterPro" id="IPR007110">
    <property type="entry name" value="Ig-like_dom"/>
</dbReference>
<dbReference type="InterPro" id="IPR013162">
    <property type="entry name" value="CD80_C2-set"/>
</dbReference>
<dbReference type="GO" id="GO:0007156">
    <property type="term" value="P:homophilic cell adhesion via plasma membrane adhesion molecules"/>
    <property type="evidence" value="ECO:0007669"/>
    <property type="project" value="TreeGrafter"/>
</dbReference>
<keyword evidence="9" id="KW-0812">Transmembrane</keyword>
<feature type="transmembrane region" description="Helical" evidence="9">
    <location>
        <begin position="206"/>
        <end position="225"/>
    </location>
</feature>
<dbReference type="GO" id="GO:0016020">
    <property type="term" value="C:membrane"/>
    <property type="evidence" value="ECO:0007669"/>
    <property type="project" value="UniProtKB-SubCell"/>
</dbReference>
<evidence type="ECO:0000256" key="9">
    <source>
        <dbReference type="SAM" id="Phobius"/>
    </source>
</evidence>
<keyword evidence="7" id="KW-1015">Disulfide bond</keyword>
<protein>
    <recommendedName>
        <fullName evidence="10">Ig-like domain-containing protein</fullName>
    </recommendedName>
</protein>
<evidence type="ECO:0000256" key="6">
    <source>
        <dbReference type="ARBA" id="ARBA00023136"/>
    </source>
</evidence>
<evidence type="ECO:0000256" key="8">
    <source>
        <dbReference type="ARBA" id="ARBA00023180"/>
    </source>
</evidence>
<dbReference type="PROSITE" id="PS50835">
    <property type="entry name" value="IG_LIKE"/>
    <property type="match status" value="2"/>
</dbReference>
<evidence type="ECO:0000256" key="7">
    <source>
        <dbReference type="ARBA" id="ARBA00023157"/>
    </source>
</evidence>
<proteinExistence type="inferred from homology"/>
<keyword evidence="3" id="KW-0732">Signal</keyword>
<dbReference type="Pfam" id="PF13927">
    <property type="entry name" value="Ig_3"/>
    <property type="match status" value="1"/>
</dbReference>
<evidence type="ECO:0000256" key="2">
    <source>
        <dbReference type="ARBA" id="ARBA00007810"/>
    </source>
</evidence>
<keyword evidence="12" id="KW-1185">Reference proteome</keyword>
<dbReference type="Proteomes" id="UP000593565">
    <property type="component" value="Unassembled WGS sequence"/>
</dbReference>
<gene>
    <name evidence="11" type="ORF">AMELA_G00088690</name>
</gene>
<feature type="domain" description="Ig-like" evidence="10">
    <location>
        <begin position="12"/>
        <end position="106"/>
    </location>
</feature>
<dbReference type="InterPro" id="IPR051427">
    <property type="entry name" value="Nectin/Nectin-like"/>
</dbReference>
<comment type="caution">
    <text evidence="11">The sequence shown here is derived from an EMBL/GenBank/DDBJ whole genome shotgun (WGS) entry which is preliminary data.</text>
</comment>
<evidence type="ECO:0000313" key="12">
    <source>
        <dbReference type="Proteomes" id="UP000593565"/>
    </source>
</evidence>
<keyword evidence="8" id="KW-0325">Glycoprotein</keyword>
<evidence type="ECO:0000256" key="5">
    <source>
        <dbReference type="ARBA" id="ARBA00022889"/>
    </source>
</evidence>
<evidence type="ECO:0000259" key="10">
    <source>
        <dbReference type="PROSITE" id="PS50835"/>
    </source>
</evidence>
<comment type="subcellular location">
    <subcellularLocation>
        <location evidence="1">Membrane</location>
    </subcellularLocation>
</comment>
<reference evidence="11 12" key="1">
    <citation type="submission" date="2020-02" db="EMBL/GenBank/DDBJ databases">
        <title>A chromosome-scale genome assembly of the black bullhead catfish (Ameiurus melas).</title>
        <authorList>
            <person name="Wen M."/>
            <person name="Zham M."/>
            <person name="Cabau C."/>
            <person name="Klopp C."/>
            <person name="Donnadieu C."/>
            <person name="Roques C."/>
            <person name="Bouchez O."/>
            <person name="Lampietro C."/>
            <person name="Jouanno E."/>
            <person name="Herpin A."/>
            <person name="Louis A."/>
            <person name="Berthelot C."/>
            <person name="Parey E."/>
            <person name="Roest-Crollius H."/>
            <person name="Braasch I."/>
            <person name="Postlethwait J."/>
            <person name="Robinson-Rechavi M."/>
            <person name="Echchiki A."/>
            <person name="Begum T."/>
            <person name="Montfort J."/>
            <person name="Schartl M."/>
            <person name="Bobe J."/>
            <person name="Guiguen Y."/>
        </authorList>
    </citation>
    <scope>NUCLEOTIDE SEQUENCE [LARGE SCALE GENOMIC DNA]</scope>
    <source>
        <strain evidence="11">M_S1</strain>
        <tissue evidence="11">Blood</tissue>
    </source>
</reference>
<dbReference type="EMBL" id="JAAGNN010000007">
    <property type="protein sequence ID" value="KAF4086815.1"/>
    <property type="molecule type" value="Genomic_DNA"/>
</dbReference>
<dbReference type="Gene3D" id="2.60.40.10">
    <property type="entry name" value="Immunoglobulins"/>
    <property type="match status" value="2"/>
</dbReference>
<feature type="domain" description="Ig-like" evidence="10">
    <location>
        <begin position="115"/>
        <end position="197"/>
    </location>
</feature>
<dbReference type="AlphaFoldDB" id="A0A7J6AW11"/>
<dbReference type="PANTHER" id="PTHR23277">
    <property type="entry name" value="NECTIN-RELATED"/>
    <property type="match status" value="1"/>
</dbReference>
<keyword evidence="4" id="KW-0677">Repeat</keyword>
<keyword evidence="5" id="KW-0130">Cell adhesion</keyword>
<keyword evidence="9" id="KW-1133">Transmembrane helix</keyword>
<comment type="similarity">
    <text evidence="2">Belongs to the nectin family.</text>
</comment>
<dbReference type="Pfam" id="PF08205">
    <property type="entry name" value="C2-set_2"/>
    <property type="match status" value="1"/>
</dbReference>
<dbReference type="InterPro" id="IPR036179">
    <property type="entry name" value="Ig-like_dom_sf"/>
</dbReference>
<dbReference type="GO" id="GO:0005912">
    <property type="term" value="C:adherens junction"/>
    <property type="evidence" value="ECO:0007669"/>
    <property type="project" value="TreeGrafter"/>
</dbReference>
<evidence type="ECO:0000256" key="1">
    <source>
        <dbReference type="ARBA" id="ARBA00004370"/>
    </source>
</evidence>